<gene>
    <name evidence="2" type="ORF">EYF80_015888</name>
</gene>
<name>A0A4Z2I7V1_9TELE</name>
<sequence>MYAHEHVDVSGEKRCCTCERWISIRLLPGSAKNANGMRRNRRGRMNEKGARGEQAAVNQSFQRACFLESALDLRFGVEVKASWGLYFAANQYWL</sequence>
<reference evidence="2 3" key="1">
    <citation type="submission" date="2019-03" db="EMBL/GenBank/DDBJ databases">
        <title>First draft genome of Liparis tanakae, snailfish: a comprehensive survey of snailfish specific genes.</title>
        <authorList>
            <person name="Kim W."/>
            <person name="Song I."/>
            <person name="Jeong J.-H."/>
            <person name="Kim D."/>
            <person name="Kim S."/>
            <person name="Ryu S."/>
            <person name="Song J.Y."/>
            <person name="Lee S.K."/>
        </authorList>
    </citation>
    <scope>NUCLEOTIDE SEQUENCE [LARGE SCALE GENOMIC DNA]</scope>
    <source>
        <tissue evidence="2">Muscle</tissue>
    </source>
</reference>
<keyword evidence="3" id="KW-1185">Reference proteome</keyword>
<evidence type="ECO:0000313" key="2">
    <source>
        <dbReference type="EMBL" id="TNN73871.1"/>
    </source>
</evidence>
<dbReference type="AlphaFoldDB" id="A0A4Z2I7V1"/>
<feature type="region of interest" description="Disordered" evidence="1">
    <location>
        <begin position="33"/>
        <end position="54"/>
    </location>
</feature>
<accession>A0A4Z2I7V1</accession>
<proteinExistence type="predicted"/>
<protein>
    <submittedName>
        <fullName evidence="2">Uncharacterized protein</fullName>
    </submittedName>
</protein>
<dbReference type="Proteomes" id="UP000314294">
    <property type="component" value="Unassembled WGS sequence"/>
</dbReference>
<organism evidence="2 3">
    <name type="scientific">Liparis tanakae</name>
    <name type="common">Tanaka's snailfish</name>
    <dbReference type="NCBI Taxonomy" id="230148"/>
    <lineage>
        <taxon>Eukaryota</taxon>
        <taxon>Metazoa</taxon>
        <taxon>Chordata</taxon>
        <taxon>Craniata</taxon>
        <taxon>Vertebrata</taxon>
        <taxon>Euteleostomi</taxon>
        <taxon>Actinopterygii</taxon>
        <taxon>Neopterygii</taxon>
        <taxon>Teleostei</taxon>
        <taxon>Neoteleostei</taxon>
        <taxon>Acanthomorphata</taxon>
        <taxon>Eupercaria</taxon>
        <taxon>Perciformes</taxon>
        <taxon>Cottioidei</taxon>
        <taxon>Cottales</taxon>
        <taxon>Liparidae</taxon>
        <taxon>Liparis</taxon>
    </lineage>
</organism>
<comment type="caution">
    <text evidence="2">The sequence shown here is derived from an EMBL/GenBank/DDBJ whole genome shotgun (WGS) entry which is preliminary data.</text>
</comment>
<evidence type="ECO:0000313" key="3">
    <source>
        <dbReference type="Proteomes" id="UP000314294"/>
    </source>
</evidence>
<evidence type="ECO:0000256" key="1">
    <source>
        <dbReference type="SAM" id="MobiDB-lite"/>
    </source>
</evidence>
<dbReference type="EMBL" id="SRLO01000120">
    <property type="protein sequence ID" value="TNN73871.1"/>
    <property type="molecule type" value="Genomic_DNA"/>
</dbReference>